<sequence>MCYNYYIYYHCKWRCITTPTITSAVLLAIGLCGMLGSITWILRRGNKNRLTHLFLFCQSSIVLWLISELLILFSYTKQQYWISYTIGNIGISCFGPLWLWLSQEYTYNGQKKMKLLWILPLITISSICVVCTNPIHHLYYSDFVDHRFTYGPLFYVYQIIYYICIIAGITIICLKHTRNSVQITKQSILLILSAAIPLGINTLSLTGIFTSKATLTPLFFGLSSLLIIIALGRYGLLNINNIAIRDTINNINSGVIIFDNSGIITYKNKYADTLPFLKGTTSIESFLSAVSEVSGSPAPADFTSLELKCDKEYYSLKQTYCDNQNGNKVASVVTISNVTEYHELAAAEKKLSLEQERTRIAQEMHDSAGHTFTMISSLARLLKFEADKETPDTSKMVENIQEIDGLSRSGVTQLRCTINNLRDDEFMTSVTKAVQTVITAVRGVEIELCVQGEEDERYSFCIRDMYDNCRETVTNSLRYSEASKIDIILKFLNERIEMYIFDNGKGCETISEHNGLRGIRERTEKLGGTVKFSSIPGEGFNTVIKIPLEEVQI</sequence>
<keyword evidence="5" id="KW-0547">Nucleotide-binding</keyword>
<evidence type="ECO:0000259" key="10">
    <source>
        <dbReference type="Pfam" id="PF07730"/>
    </source>
</evidence>
<organism evidence="12 13">
    <name type="scientific">Ruminococcus flavefaciens</name>
    <dbReference type="NCBI Taxonomy" id="1265"/>
    <lineage>
        <taxon>Bacteria</taxon>
        <taxon>Bacillati</taxon>
        <taxon>Bacillota</taxon>
        <taxon>Clostridia</taxon>
        <taxon>Eubacteriales</taxon>
        <taxon>Oscillospiraceae</taxon>
        <taxon>Ruminococcus</taxon>
    </lineage>
</organism>
<dbReference type="SUPFAM" id="SSF55874">
    <property type="entry name" value="ATPase domain of HSP90 chaperone/DNA topoisomerase II/histidine kinase"/>
    <property type="match status" value="1"/>
</dbReference>
<feature type="domain" description="Histidine kinase N-terminal 7TM region" evidence="11">
    <location>
        <begin position="25"/>
        <end position="239"/>
    </location>
</feature>
<evidence type="ECO:0000256" key="2">
    <source>
        <dbReference type="ARBA" id="ARBA00012438"/>
    </source>
</evidence>
<feature type="transmembrane region" description="Helical" evidence="9">
    <location>
        <begin position="187"/>
        <end position="209"/>
    </location>
</feature>
<feature type="transmembrane region" description="Helical" evidence="9">
    <location>
        <begin position="155"/>
        <end position="175"/>
    </location>
</feature>
<dbReference type="InterPro" id="IPR031621">
    <property type="entry name" value="HisKA_7TM"/>
</dbReference>
<dbReference type="PANTHER" id="PTHR24421:SF10">
    <property type="entry name" value="NITRATE_NITRITE SENSOR PROTEIN NARQ"/>
    <property type="match status" value="1"/>
</dbReference>
<evidence type="ECO:0000256" key="8">
    <source>
        <dbReference type="ARBA" id="ARBA00023012"/>
    </source>
</evidence>
<evidence type="ECO:0000256" key="1">
    <source>
        <dbReference type="ARBA" id="ARBA00000085"/>
    </source>
</evidence>
<evidence type="ECO:0000313" key="13">
    <source>
        <dbReference type="Proteomes" id="UP000183461"/>
    </source>
</evidence>
<name>A0A1K1LRC4_RUMFL</name>
<feature type="transmembrane region" description="Helical" evidence="9">
    <location>
        <begin position="215"/>
        <end position="236"/>
    </location>
</feature>
<dbReference type="EC" id="2.7.13.3" evidence="2"/>
<dbReference type="GO" id="GO:0000155">
    <property type="term" value="F:phosphorelay sensor kinase activity"/>
    <property type="evidence" value="ECO:0007669"/>
    <property type="project" value="InterPro"/>
</dbReference>
<proteinExistence type="predicted"/>
<keyword evidence="3" id="KW-0597">Phosphoprotein</keyword>
<dbReference type="AlphaFoldDB" id="A0A1K1LRC4"/>
<dbReference type="GO" id="GO:0046983">
    <property type="term" value="F:protein dimerization activity"/>
    <property type="evidence" value="ECO:0007669"/>
    <property type="project" value="InterPro"/>
</dbReference>
<feature type="transmembrane region" description="Helical" evidence="9">
    <location>
        <begin position="113"/>
        <end position="135"/>
    </location>
</feature>
<keyword evidence="4" id="KW-0808">Transferase</keyword>
<keyword evidence="6 12" id="KW-0418">Kinase</keyword>
<protein>
    <recommendedName>
        <fullName evidence="2">histidine kinase</fullName>
        <ecNumber evidence="2">2.7.13.3</ecNumber>
    </recommendedName>
</protein>
<dbReference type="InterPro" id="IPR050482">
    <property type="entry name" value="Sensor_HK_TwoCompSys"/>
</dbReference>
<dbReference type="Pfam" id="PF16927">
    <property type="entry name" value="HisKA_7TM"/>
    <property type="match status" value="1"/>
</dbReference>
<dbReference type="InterPro" id="IPR036890">
    <property type="entry name" value="HATPase_C_sf"/>
</dbReference>
<evidence type="ECO:0000256" key="9">
    <source>
        <dbReference type="SAM" id="Phobius"/>
    </source>
</evidence>
<comment type="catalytic activity">
    <reaction evidence="1">
        <text>ATP + protein L-histidine = ADP + protein N-phospho-L-histidine.</text>
        <dbReference type="EC" id="2.7.13.3"/>
    </reaction>
</comment>
<gene>
    <name evidence="12" type="ORF">SAMN02910280_0695</name>
</gene>
<keyword evidence="9" id="KW-0472">Membrane</keyword>
<dbReference type="Pfam" id="PF07730">
    <property type="entry name" value="HisKA_3"/>
    <property type="match status" value="1"/>
</dbReference>
<keyword evidence="7" id="KW-0067">ATP-binding</keyword>
<dbReference type="GO" id="GO:0016020">
    <property type="term" value="C:membrane"/>
    <property type="evidence" value="ECO:0007669"/>
    <property type="project" value="InterPro"/>
</dbReference>
<dbReference type="EMBL" id="FPIP01000001">
    <property type="protein sequence ID" value="SFW13477.1"/>
    <property type="molecule type" value="Genomic_DNA"/>
</dbReference>
<evidence type="ECO:0000256" key="5">
    <source>
        <dbReference type="ARBA" id="ARBA00022741"/>
    </source>
</evidence>
<feature type="transmembrane region" description="Helical" evidence="9">
    <location>
        <begin position="53"/>
        <end position="75"/>
    </location>
</feature>
<dbReference type="GO" id="GO:0005524">
    <property type="term" value="F:ATP binding"/>
    <property type="evidence" value="ECO:0007669"/>
    <property type="project" value="UniProtKB-KW"/>
</dbReference>
<dbReference type="Gene3D" id="3.30.565.10">
    <property type="entry name" value="Histidine kinase-like ATPase, C-terminal domain"/>
    <property type="match status" value="1"/>
</dbReference>
<dbReference type="InterPro" id="IPR011712">
    <property type="entry name" value="Sig_transdc_His_kin_sub3_dim/P"/>
</dbReference>
<keyword evidence="9" id="KW-1133">Transmembrane helix</keyword>
<evidence type="ECO:0000259" key="11">
    <source>
        <dbReference type="Pfam" id="PF16927"/>
    </source>
</evidence>
<accession>A0A1K1LRC4</accession>
<evidence type="ECO:0000256" key="7">
    <source>
        <dbReference type="ARBA" id="ARBA00022840"/>
    </source>
</evidence>
<evidence type="ECO:0000256" key="4">
    <source>
        <dbReference type="ARBA" id="ARBA00022679"/>
    </source>
</evidence>
<reference evidence="12 13" key="1">
    <citation type="submission" date="2016-11" db="EMBL/GenBank/DDBJ databases">
        <authorList>
            <person name="Jaros S."/>
            <person name="Januszkiewicz K."/>
            <person name="Wedrychowicz H."/>
        </authorList>
    </citation>
    <scope>NUCLEOTIDE SEQUENCE [LARGE SCALE GENOMIC DNA]</scope>
    <source>
        <strain evidence="12 13">YL228</strain>
    </source>
</reference>
<dbReference type="Proteomes" id="UP000183461">
    <property type="component" value="Unassembled WGS sequence"/>
</dbReference>
<evidence type="ECO:0000256" key="3">
    <source>
        <dbReference type="ARBA" id="ARBA00022553"/>
    </source>
</evidence>
<keyword evidence="8" id="KW-0902">Two-component regulatory system</keyword>
<dbReference type="CDD" id="cd16917">
    <property type="entry name" value="HATPase_UhpB-NarQ-NarX-like"/>
    <property type="match status" value="1"/>
</dbReference>
<dbReference type="PANTHER" id="PTHR24421">
    <property type="entry name" value="NITRATE/NITRITE SENSOR PROTEIN NARX-RELATED"/>
    <property type="match status" value="1"/>
</dbReference>
<feature type="transmembrane region" description="Helical" evidence="9">
    <location>
        <begin position="20"/>
        <end position="41"/>
    </location>
</feature>
<evidence type="ECO:0000313" key="12">
    <source>
        <dbReference type="EMBL" id="SFW13477.1"/>
    </source>
</evidence>
<evidence type="ECO:0000256" key="6">
    <source>
        <dbReference type="ARBA" id="ARBA00022777"/>
    </source>
</evidence>
<feature type="domain" description="Signal transduction histidine kinase subgroup 3 dimerisation and phosphoacceptor" evidence="10">
    <location>
        <begin position="356"/>
        <end position="424"/>
    </location>
</feature>
<keyword evidence="9" id="KW-0812">Transmembrane</keyword>
<dbReference type="Gene3D" id="1.20.5.1930">
    <property type="match status" value="1"/>
</dbReference>
<feature type="transmembrane region" description="Helical" evidence="9">
    <location>
        <begin position="81"/>
        <end position="101"/>
    </location>
</feature>